<dbReference type="Proteomes" id="UP000030416">
    <property type="component" value="Unassembled WGS sequence"/>
</dbReference>
<dbReference type="STRING" id="1384049.CD29_15310"/>
<keyword evidence="1" id="KW-1133">Transmembrane helix</keyword>
<dbReference type="OrthoDB" id="2665924at2"/>
<sequence length="178" mass="20761">MVKSYNLWSFLLILLCFFFSGYWIYSNINNTWQITPPVYVLLILSIAAFILAICGFKNTYSVWSAIRNWIAVILSLLVTLFLSFVFLLWIFFSGLGANEHIKTVQSPDGHYTIDFYRWDAGAAGTFGIRGELNGPLWFKKRIYLERRIETVEVEWINDNKISINNHVLDMDVEETYGY</sequence>
<keyword evidence="1" id="KW-0812">Transmembrane</keyword>
<feature type="transmembrane region" description="Helical" evidence="1">
    <location>
        <begin position="68"/>
        <end position="92"/>
    </location>
</feature>
<accession>A0A0A3HXR4</accession>
<dbReference type="InterPro" id="IPR035406">
    <property type="entry name" value="DUF5412"/>
</dbReference>
<organism evidence="2 3">
    <name type="scientific">Ureibacillus manganicus DSM 26584</name>
    <dbReference type="NCBI Taxonomy" id="1384049"/>
    <lineage>
        <taxon>Bacteria</taxon>
        <taxon>Bacillati</taxon>
        <taxon>Bacillota</taxon>
        <taxon>Bacilli</taxon>
        <taxon>Bacillales</taxon>
        <taxon>Caryophanaceae</taxon>
        <taxon>Ureibacillus</taxon>
    </lineage>
</organism>
<feature type="transmembrane region" description="Helical" evidence="1">
    <location>
        <begin position="37"/>
        <end position="56"/>
    </location>
</feature>
<dbReference type="Pfam" id="PF17428">
    <property type="entry name" value="DUF5412"/>
    <property type="match status" value="1"/>
</dbReference>
<dbReference type="AlphaFoldDB" id="A0A0A3HXR4"/>
<feature type="transmembrane region" description="Helical" evidence="1">
    <location>
        <begin position="7"/>
        <end position="25"/>
    </location>
</feature>
<keyword evidence="3" id="KW-1185">Reference proteome</keyword>
<evidence type="ECO:0000256" key="1">
    <source>
        <dbReference type="SAM" id="Phobius"/>
    </source>
</evidence>
<keyword evidence="1" id="KW-0472">Membrane</keyword>
<evidence type="ECO:0000313" key="2">
    <source>
        <dbReference type="EMBL" id="KGR77234.1"/>
    </source>
</evidence>
<proteinExistence type="predicted"/>
<reference evidence="2 3" key="1">
    <citation type="submission" date="2014-02" db="EMBL/GenBank/DDBJ databases">
        <title>Draft genome sequence of Lysinibacillus manganicus DSM 26584T.</title>
        <authorList>
            <person name="Zhang F."/>
            <person name="Wang G."/>
            <person name="Zhang L."/>
        </authorList>
    </citation>
    <scope>NUCLEOTIDE SEQUENCE [LARGE SCALE GENOMIC DNA]</scope>
    <source>
        <strain evidence="2 3">DSM 26584</strain>
    </source>
</reference>
<evidence type="ECO:0000313" key="3">
    <source>
        <dbReference type="Proteomes" id="UP000030416"/>
    </source>
</evidence>
<gene>
    <name evidence="2" type="ORF">CD29_15310</name>
</gene>
<name>A0A0A3HXR4_9BACL</name>
<protein>
    <submittedName>
        <fullName evidence="2">Membrane protein</fullName>
    </submittedName>
</protein>
<dbReference type="eggNOG" id="ENOG5031EAC">
    <property type="taxonomic scope" value="Bacteria"/>
</dbReference>
<dbReference type="EMBL" id="JPVN01000020">
    <property type="protein sequence ID" value="KGR77234.1"/>
    <property type="molecule type" value="Genomic_DNA"/>
</dbReference>
<comment type="caution">
    <text evidence="2">The sequence shown here is derived from an EMBL/GenBank/DDBJ whole genome shotgun (WGS) entry which is preliminary data.</text>
</comment>
<dbReference type="RefSeq" id="WP_036188461.1">
    <property type="nucleotide sequence ID" value="NZ_AVDA01000020.1"/>
</dbReference>